<dbReference type="Gene3D" id="1.10.1740.10">
    <property type="match status" value="1"/>
</dbReference>
<dbReference type="NCBIfam" id="TIGR02937">
    <property type="entry name" value="sigma70-ECF"/>
    <property type="match status" value="1"/>
</dbReference>
<proteinExistence type="predicted"/>
<dbReference type="RefSeq" id="WP_145031084.1">
    <property type="nucleotide sequence ID" value="NZ_CP036271.1"/>
</dbReference>
<dbReference type="PANTHER" id="PTHR43133">
    <property type="entry name" value="RNA POLYMERASE ECF-TYPE SIGMA FACTO"/>
    <property type="match status" value="1"/>
</dbReference>
<protein>
    <submittedName>
        <fullName evidence="6">ECF RNA polymerase sigma-E factor</fullName>
    </submittedName>
</protein>
<dbReference type="InterPro" id="IPR039425">
    <property type="entry name" value="RNA_pol_sigma-70-like"/>
</dbReference>
<accession>A0A517SGQ8</accession>
<dbReference type="PANTHER" id="PTHR43133:SF62">
    <property type="entry name" value="RNA POLYMERASE SIGMA FACTOR SIGZ"/>
    <property type="match status" value="1"/>
</dbReference>
<keyword evidence="2" id="KW-0731">Sigma factor</keyword>
<gene>
    <name evidence="6" type="primary">rpoE_3</name>
    <name evidence="6" type="ORF">Pan44_33590</name>
</gene>
<dbReference type="InParanoid" id="A0A517SGQ8"/>
<dbReference type="GO" id="GO:0016987">
    <property type="term" value="F:sigma factor activity"/>
    <property type="evidence" value="ECO:0007669"/>
    <property type="project" value="UniProtKB-KW"/>
</dbReference>
<feature type="domain" description="RNA polymerase sigma-70 region 2" evidence="5">
    <location>
        <begin position="26"/>
        <end position="93"/>
    </location>
</feature>
<dbReference type="OrthoDB" id="257668at2"/>
<dbReference type="Pfam" id="PF04542">
    <property type="entry name" value="Sigma70_r2"/>
    <property type="match status" value="1"/>
</dbReference>
<dbReference type="EMBL" id="CP036271">
    <property type="protein sequence ID" value="QDT55316.1"/>
    <property type="molecule type" value="Genomic_DNA"/>
</dbReference>
<dbReference type="InterPro" id="IPR014284">
    <property type="entry name" value="RNA_pol_sigma-70_dom"/>
</dbReference>
<dbReference type="GO" id="GO:0006352">
    <property type="term" value="P:DNA-templated transcription initiation"/>
    <property type="evidence" value="ECO:0007669"/>
    <property type="project" value="InterPro"/>
</dbReference>
<keyword evidence="1" id="KW-0805">Transcription regulation</keyword>
<evidence type="ECO:0000256" key="3">
    <source>
        <dbReference type="ARBA" id="ARBA00023163"/>
    </source>
</evidence>
<dbReference type="InterPro" id="IPR036388">
    <property type="entry name" value="WH-like_DNA-bd_sf"/>
</dbReference>
<keyword evidence="7" id="KW-1185">Reference proteome</keyword>
<sequence>MSVPRTDRLLVERIRSGDPDAWKDCIAAYEGRLIAFAESRLRDRAASEDVVQETFVGFLTGLPNYDDSRPLEAFLFAITAHKITDVLRRRGRRPPLQESPRQEDDTPLPDSRVRVASSMARSRERRESEEQFVAAVLRPLIDDCLARKAFDRLKCLELLFVCGLANKDAAARLGISEQDVANHKQFLVARLKAEAVRLKVVLDPRCLGETS</sequence>
<evidence type="ECO:0000256" key="1">
    <source>
        <dbReference type="ARBA" id="ARBA00023015"/>
    </source>
</evidence>
<organism evidence="6 7">
    <name type="scientific">Caulifigura coniformis</name>
    <dbReference type="NCBI Taxonomy" id="2527983"/>
    <lineage>
        <taxon>Bacteria</taxon>
        <taxon>Pseudomonadati</taxon>
        <taxon>Planctomycetota</taxon>
        <taxon>Planctomycetia</taxon>
        <taxon>Planctomycetales</taxon>
        <taxon>Planctomycetaceae</taxon>
        <taxon>Caulifigura</taxon>
    </lineage>
</organism>
<dbReference type="AlphaFoldDB" id="A0A517SGQ8"/>
<dbReference type="Gene3D" id="1.10.10.10">
    <property type="entry name" value="Winged helix-like DNA-binding domain superfamily/Winged helix DNA-binding domain"/>
    <property type="match status" value="1"/>
</dbReference>
<evidence type="ECO:0000259" key="5">
    <source>
        <dbReference type="Pfam" id="PF04542"/>
    </source>
</evidence>
<feature type="region of interest" description="Disordered" evidence="4">
    <location>
        <begin position="89"/>
        <end position="122"/>
    </location>
</feature>
<name>A0A517SGQ8_9PLAN</name>
<evidence type="ECO:0000256" key="2">
    <source>
        <dbReference type="ARBA" id="ARBA00023082"/>
    </source>
</evidence>
<dbReference type="InterPro" id="IPR007627">
    <property type="entry name" value="RNA_pol_sigma70_r2"/>
</dbReference>
<evidence type="ECO:0000313" key="6">
    <source>
        <dbReference type="EMBL" id="QDT55316.1"/>
    </source>
</evidence>
<keyword evidence="3" id="KW-0804">Transcription</keyword>
<reference evidence="6 7" key="1">
    <citation type="submission" date="2019-02" db="EMBL/GenBank/DDBJ databases">
        <title>Deep-cultivation of Planctomycetes and their phenomic and genomic characterization uncovers novel biology.</title>
        <authorList>
            <person name="Wiegand S."/>
            <person name="Jogler M."/>
            <person name="Boedeker C."/>
            <person name="Pinto D."/>
            <person name="Vollmers J."/>
            <person name="Rivas-Marin E."/>
            <person name="Kohn T."/>
            <person name="Peeters S.H."/>
            <person name="Heuer A."/>
            <person name="Rast P."/>
            <person name="Oberbeckmann S."/>
            <person name="Bunk B."/>
            <person name="Jeske O."/>
            <person name="Meyerdierks A."/>
            <person name="Storesund J.E."/>
            <person name="Kallscheuer N."/>
            <person name="Luecker S."/>
            <person name="Lage O.M."/>
            <person name="Pohl T."/>
            <person name="Merkel B.J."/>
            <person name="Hornburger P."/>
            <person name="Mueller R.-W."/>
            <person name="Bruemmer F."/>
            <person name="Labrenz M."/>
            <person name="Spormann A.M."/>
            <person name="Op den Camp H."/>
            <person name="Overmann J."/>
            <person name="Amann R."/>
            <person name="Jetten M.S.M."/>
            <person name="Mascher T."/>
            <person name="Medema M.H."/>
            <person name="Devos D.P."/>
            <person name="Kaster A.-K."/>
            <person name="Ovreas L."/>
            <person name="Rohde M."/>
            <person name="Galperin M.Y."/>
            <person name="Jogler C."/>
        </authorList>
    </citation>
    <scope>NUCLEOTIDE SEQUENCE [LARGE SCALE GENOMIC DNA]</scope>
    <source>
        <strain evidence="6 7">Pan44</strain>
    </source>
</reference>
<evidence type="ECO:0000313" key="7">
    <source>
        <dbReference type="Proteomes" id="UP000315700"/>
    </source>
</evidence>
<evidence type="ECO:0000256" key="4">
    <source>
        <dbReference type="SAM" id="MobiDB-lite"/>
    </source>
</evidence>
<dbReference type="InterPro" id="IPR013325">
    <property type="entry name" value="RNA_pol_sigma_r2"/>
</dbReference>
<dbReference type="KEGG" id="ccos:Pan44_33590"/>
<dbReference type="Proteomes" id="UP000315700">
    <property type="component" value="Chromosome"/>
</dbReference>
<dbReference type="SUPFAM" id="SSF88946">
    <property type="entry name" value="Sigma2 domain of RNA polymerase sigma factors"/>
    <property type="match status" value="1"/>
</dbReference>